<keyword evidence="5" id="KW-0067">ATP-binding</keyword>
<evidence type="ECO:0000256" key="8">
    <source>
        <dbReference type="ARBA" id="ARBA00023235"/>
    </source>
</evidence>
<dbReference type="SMART" id="SM00382">
    <property type="entry name" value="AAA"/>
    <property type="match status" value="1"/>
</dbReference>
<dbReference type="InterPro" id="IPR011545">
    <property type="entry name" value="DEAD/DEAH_box_helicase_dom"/>
</dbReference>
<proteinExistence type="predicted"/>
<dbReference type="InterPro" id="IPR045628">
    <property type="entry name" value="Lhr_WH_dom"/>
</dbReference>
<evidence type="ECO:0000256" key="7">
    <source>
        <dbReference type="ARBA" id="ARBA00023204"/>
    </source>
</evidence>
<dbReference type="PANTHER" id="PTHR47962">
    <property type="entry name" value="ATP-DEPENDENT HELICASE LHR-RELATED-RELATED"/>
    <property type="match status" value="1"/>
</dbReference>
<evidence type="ECO:0000256" key="2">
    <source>
        <dbReference type="ARBA" id="ARBA00022763"/>
    </source>
</evidence>
<dbReference type="Pfam" id="PF00271">
    <property type="entry name" value="Helicase_C"/>
    <property type="match status" value="1"/>
</dbReference>
<dbReference type="InterPro" id="IPR055368">
    <property type="entry name" value="WH3_Lhr"/>
</dbReference>
<accession>A0ABU4HQ08</accession>
<dbReference type="Pfam" id="PF23236">
    <property type="entry name" value="WHD_2nd_Lhr"/>
    <property type="match status" value="1"/>
</dbReference>
<evidence type="ECO:0000256" key="6">
    <source>
        <dbReference type="ARBA" id="ARBA00023125"/>
    </source>
</evidence>
<keyword evidence="1" id="KW-0547">Nucleotide-binding</keyword>
<dbReference type="Pfam" id="PF19306">
    <property type="entry name" value="WHD_Lhr"/>
    <property type="match status" value="1"/>
</dbReference>
<feature type="domain" description="Helicase ATP-binding" evidence="9">
    <location>
        <begin position="35"/>
        <end position="224"/>
    </location>
</feature>
<dbReference type="CDD" id="cd18796">
    <property type="entry name" value="SF2_C_LHR"/>
    <property type="match status" value="1"/>
</dbReference>
<evidence type="ECO:0000313" key="12">
    <source>
        <dbReference type="Proteomes" id="UP001284601"/>
    </source>
</evidence>
<dbReference type="SMART" id="SM00487">
    <property type="entry name" value="DEXDc"/>
    <property type="match status" value="1"/>
</dbReference>
<keyword evidence="2" id="KW-0227">DNA damage</keyword>
<evidence type="ECO:0000313" key="11">
    <source>
        <dbReference type="EMBL" id="MDW5595329.1"/>
    </source>
</evidence>
<keyword evidence="12" id="KW-1185">Reference proteome</keyword>
<keyword evidence="8" id="KW-0413">Isomerase</keyword>
<comment type="caution">
    <text evidence="11">The sequence shown here is derived from an EMBL/GenBank/DDBJ whole genome shotgun (WGS) entry which is preliminary data.</text>
</comment>
<dbReference type="InterPro" id="IPR027417">
    <property type="entry name" value="P-loop_NTPase"/>
</dbReference>
<dbReference type="InterPro" id="IPR003593">
    <property type="entry name" value="AAA+_ATPase"/>
</dbReference>
<keyword evidence="7" id="KW-0234">DNA repair</keyword>
<dbReference type="SMART" id="SM00490">
    <property type="entry name" value="HELICc"/>
    <property type="match status" value="1"/>
</dbReference>
<evidence type="ECO:0000256" key="4">
    <source>
        <dbReference type="ARBA" id="ARBA00022806"/>
    </source>
</evidence>
<keyword evidence="3" id="KW-0378">Hydrolase</keyword>
<dbReference type="CDD" id="cd17922">
    <property type="entry name" value="DEXHc_LHR-like"/>
    <property type="match status" value="1"/>
</dbReference>
<evidence type="ECO:0000259" key="10">
    <source>
        <dbReference type="PROSITE" id="PS51194"/>
    </source>
</evidence>
<gene>
    <name evidence="11" type="ORF">R7226_13355</name>
</gene>
<evidence type="ECO:0000256" key="3">
    <source>
        <dbReference type="ARBA" id="ARBA00022801"/>
    </source>
</evidence>
<reference evidence="12" key="1">
    <citation type="submission" date="2023-07" db="EMBL/GenBank/DDBJ databases">
        <title>Conexibacter stalactiti sp. nov., isolated from stalactites in a lava cave and emended description of the genus Conexibacter.</title>
        <authorList>
            <person name="Lee S.D."/>
        </authorList>
    </citation>
    <scope>NUCLEOTIDE SEQUENCE [LARGE SCALE GENOMIC DNA]</scope>
    <source>
        <strain evidence="12">KCTC 39840</strain>
    </source>
</reference>
<dbReference type="SUPFAM" id="SSF52540">
    <property type="entry name" value="P-loop containing nucleoside triphosphate hydrolases"/>
    <property type="match status" value="1"/>
</dbReference>
<dbReference type="InterPro" id="IPR052511">
    <property type="entry name" value="ATP-dep_Helicase"/>
</dbReference>
<evidence type="ECO:0000259" key="9">
    <source>
        <dbReference type="PROSITE" id="PS51192"/>
    </source>
</evidence>
<name>A0ABU4HQ08_9ACTN</name>
<dbReference type="Pfam" id="PF23235">
    <property type="entry name" value="WHD_3rd_Lhr"/>
    <property type="match status" value="1"/>
</dbReference>
<dbReference type="EMBL" id="JAWSTH010000031">
    <property type="protein sequence ID" value="MDW5595329.1"/>
    <property type="molecule type" value="Genomic_DNA"/>
</dbReference>
<dbReference type="Proteomes" id="UP001284601">
    <property type="component" value="Unassembled WGS sequence"/>
</dbReference>
<dbReference type="PROSITE" id="PS51194">
    <property type="entry name" value="HELICASE_CTER"/>
    <property type="match status" value="1"/>
</dbReference>
<organism evidence="11 12">
    <name type="scientific">Conexibacter stalactiti</name>
    <dbReference type="NCBI Taxonomy" id="1940611"/>
    <lineage>
        <taxon>Bacteria</taxon>
        <taxon>Bacillati</taxon>
        <taxon>Actinomycetota</taxon>
        <taxon>Thermoleophilia</taxon>
        <taxon>Solirubrobacterales</taxon>
        <taxon>Conexibacteraceae</taxon>
        <taxon>Conexibacter</taxon>
    </lineage>
</organism>
<dbReference type="Pfam" id="PF00270">
    <property type="entry name" value="DEAD"/>
    <property type="match status" value="1"/>
</dbReference>
<dbReference type="PANTHER" id="PTHR47962:SF5">
    <property type="entry name" value="ATP-DEPENDENT HELICASE LHR-RELATED"/>
    <property type="match status" value="1"/>
</dbReference>
<dbReference type="InterPro" id="IPR001650">
    <property type="entry name" value="Helicase_C-like"/>
</dbReference>
<evidence type="ECO:0000256" key="1">
    <source>
        <dbReference type="ARBA" id="ARBA00022741"/>
    </source>
</evidence>
<evidence type="ECO:0000256" key="5">
    <source>
        <dbReference type="ARBA" id="ARBA00022840"/>
    </source>
</evidence>
<keyword evidence="4 11" id="KW-0347">Helicase</keyword>
<dbReference type="Pfam" id="PF23234">
    <property type="entry name" value="WHD_4th_Lhr"/>
    <property type="match status" value="1"/>
</dbReference>
<sequence>MAHSPSSPLSSFTPVVRDWFTRAFDAPTEAQAQAWPAIATGEHVLISAPTGSGKTLAAFLWALDRLAATPQPDNARRTRLIYVSPLKALSYDIERNLRAPLKGIAPERGISVALRTGDTPQRERAAMLRNPPDVLITTPESLYLMLTSRAREILTGAEWLILDEIHAVAGTKRGAHMALTLERLDALVGEHEGRAGVQRIGLSATQNPLEEVGRFMVGPKRRCRIVDTGVRKPLDLKIHVPVESMVEPEQGTDADPLDPVPGGEATRRSIWPAIYPELLRLVREHRSTIVFVNNRRSAERLALRLNELANEPPEGEDAEGADARKPVMEIARAHHGSLAREERLIVEEQLKAGAIPCIVATSSLELGIDMGAVDLVLQVESPKSVAAGLQRIGRAGHNVGDTSKGRIFPKFRADLLECAVVAQRMREGAIEPTVVPRNPLDVLAQQIVAMAAAEEELNVDELYARVVRTHSYAELGRQQLENVLDMLDGRYPSSEFAELRPRIVWDRIAGVVRPRRGARQLAVTNAGTIPDRGLFMVTLPDGRRVGELDEEMVYEARPGQTFLLGASSWRIEEIGRDRVIVTPAPGAPGAVPFWRGDGIGRPKELGEAIGAFSRWAVDQPAEALEQSHDLDPKAARNLLDFLREQQEATRVIPSDRTIVVERFRDEIGDWRLCILSPYGGRIHAAWGLALSAKIRDELGLEADAIWSDDGIIVHLPDADEPPGAEFALIEPDALEDAVVAELSSSALFGARFRENAGRALLIPRAYPGKRTPLWQQRLKAQTLLEVAKRYGEFPIILETYRECLRDVLDLPGLRELLTQLQRREISMVEVETPTASPFASSLLFDYVATYMYEGDTPNAERRAAALSLDRDLLRELLGQEELRDLIDADALDQVEDDLQHRSERTRASTRDELHDVLRRVGDLTAVEASQRVVAGVDAGPLLEQLAAERRAVLLRIGGEQRWVDAADAGMYRDALGVVPPGGLPEAFLADVPDALVRLLRRYAQTHGPFTTDEPRIRFGLDPSPALRALERDGELVRGELRPGGVSGTREWCDADVLRRLRRASLAVLRREIEPADQRALATFLPSWQGVDKHPPSGAGIDRLREQLVPLQGLALTPATWETDVLPRRVGAYSATWMDQLCASGELVWIGAGALGRTNGKVALYFRDDAPLVGPPPIAGRTPALDLPEHVAVRERLAQGSCFFTDLLVDLSTQPEQIQEALWDLAWAGEVTNDAFAPLRAPRLTLARAQRRAAMRAGRPGRFSSRRGAGRAEVQGRWSLTEPLFRPAPGQPSDPSAKRRALAELLLERYGLLTRELVLAEGVPGGFSGIYSELSQLETIGVARRGYFVEGLGGAQFALPGAVERLRAQRAPEESSPIVLAATDPAQPFGAALPWPKREGESRRPARAPGATVVIAGAAPVLYLERGGKALQVLVAEDDPRIMASLLALADHTRAGRIRRIALEKVNGESVMGTPWEAMLGEVGFSAGPRRLTLTA</sequence>
<dbReference type="InterPro" id="IPR055369">
    <property type="entry name" value="WH2_Lhr"/>
</dbReference>
<reference evidence="11 12" key="2">
    <citation type="submission" date="2023-10" db="EMBL/GenBank/DDBJ databases">
        <authorList>
            <person name="Han X.F."/>
        </authorList>
    </citation>
    <scope>NUCLEOTIDE SEQUENCE [LARGE SCALE GENOMIC DNA]</scope>
    <source>
        <strain evidence="11 12">KCTC 39840</strain>
    </source>
</reference>
<keyword evidence="6" id="KW-0238">DNA-binding</keyword>
<dbReference type="PROSITE" id="PS51192">
    <property type="entry name" value="HELICASE_ATP_BIND_1"/>
    <property type="match status" value="1"/>
</dbReference>
<dbReference type="InterPro" id="IPR055367">
    <property type="entry name" value="WH4_Lhr"/>
</dbReference>
<dbReference type="Gene3D" id="3.40.50.300">
    <property type="entry name" value="P-loop containing nucleotide triphosphate hydrolases"/>
    <property type="match status" value="2"/>
</dbReference>
<dbReference type="GO" id="GO:0004386">
    <property type="term" value="F:helicase activity"/>
    <property type="evidence" value="ECO:0007669"/>
    <property type="project" value="UniProtKB-KW"/>
</dbReference>
<dbReference type="RefSeq" id="WP_318597667.1">
    <property type="nucleotide sequence ID" value="NZ_JAWSTH010000031.1"/>
</dbReference>
<protein>
    <submittedName>
        <fullName evidence="11">DEAD/DEAH box helicase</fullName>
    </submittedName>
</protein>
<dbReference type="Pfam" id="PF08494">
    <property type="entry name" value="DEAD_assoc"/>
    <property type="match status" value="1"/>
</dbReference>
<dbReference type="InterPro" id="IPR014001">
    <property type="entry name" value="Helicase_ATP-bd"/>
</dbReference>
<feature type="domain" description="Helicase C-terminal" evidence="10">
    <location>
        <begin position="273"/>
        <end position="441"/>
    </location>
</feature>
<dbReference type="InterPro" id="IPR013701">
    <property type="entry name" value="Lhr-like_DEAD/DEAH_assoc"/>
</dbReference>